<organism evidence="2 3">
    <name type="scientific">Aspergillus lucknowensis</name>
    <dbReference type="NCBI Taxonomy" id="176173"/>
    <lineage>
        <taxon>Eukaryota</taxon>
        <taxon>Fungi</taxon>
        <taxon>Dikarya</taxon>
        <taxon>Ascomycota</taxon>
        <taxon>Pezizomycotina</taxon>
        <taxon>Eurotiomycetes</taxon>
        <taxon>Eurotiomycetidae</taxon>
        <taxon>Eurotiales</taxon>
        <taxon>Aspergillaceae</taxon>
        <taxon>Aspergillus</taxon>
        <taxon>Aspergillus subgen. Nidulantes</taxon>
    </lineage>
</organism>
<accession>A0ABR4LCZ2</accession>
<evidence type="ECO:0000256" key="1">
    <source>
        <dbReference type="SAM" id="MobiDB-lite"/>
    </source>
</evidence>
<dbReference type="Gene3D" id="2.40.10.10">
    <property type="entry name" value="Trypsin-like serine proteases"/>
    <property type="match status" value="1"/>
</dbReference>
<dbReference type="RefSeq" id="XP_070881396.1">
    <property type="nucleotide sequence ID" value="XM_071033916.1"/>
</dbReference>
<dbReference type="Proteomes" id="UP001610432">
    <property type="component" value="Unassembled WGS sequence"/>
</dbReference>
<name>A0ABR4LCZ2_9EURO</name>
<dbReference type="InterPro" id="IPR043504">
    <property type="entry name" value="Peptidase_S1_PA_chymotrypsin"/>
</dbReference>
<protein>
    <recommendedName>
        <fullName evidence="4">Serine protease</fullName>
    </recommendedName>
</protein>
<sequence>MSSSSSSSWTLPPEYMHEDRKPGWRFSFLSGFQLEHNDSVWKQWVARLDFRKDGHNNFGTAFYVNVPGATYNDKPADVILTAAHNLVQTKKELSNNLTENLTITSITGQVYSVNPGLDGVIPCPAYFEEPDEWKNDWGMILIPRFAARTVKEDEAKDEKANEKEKRKKLQPEEQDFGFEFNLFYALAGRDGHDLLHQLCKSNMFVGGYTSEPPREYPRLSALKGTTPRSSYLKYQSATEPGLSGSPIWGISEKKFTVVGIHTGKESKRAVDKARGVRLTFDIFEKIFERTGVGYHSTVLRTNDQSPPEKALYLRFTEYAPFGLVHLGRDGLNTSFDILPAVSIPGKDPQFVFRFIKPAKWRGEEPLLWVRWEPDRNRATLSATLHPDCLVTLIRPKDEGAVSHYTLDGSFNLATVAKKGVLYLESTNIRQHDGCYGTIESAGVSFETMVRKNKNDLTLEKSDAQGSEKKAEVTDNAA</sequence>
<reference evidence="2 3" key="1">
    <citation type="submission" date="2024-07" db="EMBL/GenBank/DDBJ databases">
        <title>Section-level genome sequencing and comparative genomics of Aspergillus sections Usti and Cavernicolus.</title>
        <authorList>
            <consortium name="Lawrence Berkeley National Laboratory"/>
            <person name="Nybo J.L."/>
            <person name="Vesth T.C."/>
            <person name="Theobald S."/>
            <person name="Frisvad J.C."/>
            <person name="Larsen T.O."/>
            <person name="Kjaerboelling I."/>
            <person name="Rothschild-Mancinelli K."/>
            <person name="Lyhne E.K."/>
            <person name="Kogle M.E."/>
            <person name="Barry K."/>
            <person name="Clum A."/>
            <person name="Na H."/>
            <person name="Ledsgaard L."/>
            <person name="Lin J."/>
            <person name="Lipzen A."/>
            <person name="Kuo A."/>
            <person name="Riley R."/>
            <person name="Mondo S."/>
            <person name="Labutti K."/>
            <person name="Haridas S."/>
            <person name="Pangalinan J."/>
            <person name="Salamov A.A."/>
            <person name="Simmons B.A."/>
            <person name="Magnuson J.K."/>
            <person name="Chen J."/>
            <person name="Drula E."/>
            <person name="Henrissat B."/>
            <person name="Wiebenga A."/>
            <person name="Lubbers R.J."/>
            <person name="Gomes A.C."/>
            <person name="Macurrencykelacurrency M.R."/>
            <person name="Stajich J."/>
            <person name="Grigoriev I.V."/>
            <person name="Mortensen U.H."/>
            <person name="De Vries R.P."/>
            <person name="Baker S.E."/>
            <person name="Andersen M.R."/>
        </authorList>
    </citation>
    <scope>NUCLEOTIDE SEQUENCE [LARGE SCALE GENOMIC DNA]</scope>
    <source>
        <strain evidence="2 3">CBS 449.75</strain>
    </source>
</reference>
<feature type="region of interest" description="Disordered" evidence="1">
    <location>
        <begin position="456"/>
        <end position="477"/>
    </location>
</feature>
<evidence type="ECO:0000313" key="3">
    <source>
        <dbReference type="Proteomes" id="UP001610432"/>
    </source>
</evidence>
<comment type="caution">
    <text evidence="2">The sequence shown here is derived from an EMBL/GenBank/DDBJ whole genome shotgun (WGS) entry which is preliminary data.</text>
</comment>
<keyword evidence="3" id="KW-1185">Reference proteome</keyword>
<evidence type="ECO:0000313" key="2">
    <source>
        <dbReference type="EMBL" id="KAL2862417.1"/>
    </source>
</evidence>
<evidence type="ECO:0008006" key="4">
    <source>
        <dbReference type="Google" id="ProtNLM"/>
    </source>
</evidence>
<proteinExistence type="predicted"/>
<dbReference type="GeneID" id="98148988"/>
<dbReference type="InterPro" id="IPR009003">
    <property type="entry name" value="Peptidase_S1_PA"/>
</dbReference>
<gene>
    <name evidence="2" type="ORF">BJX67DRAFT_385669</name>
</gene>
<dbReference type="SUPFAM" id="SSF50494">
    <property type="entry name" value="Trypsin-like serine proteases"/>
    <property type="match status" value="1"/>
</dbReference>
<dbReference type="EMBL" id="JBFXLQ010000068">
    <property type="protein sequence ID" value="KAL2862417.1"/>
    <property type="molecule type" value="Genomic_DNA"/>
</dbReference>